<evidence type="ECO:0000313" key="1">
    <source>
        <dbReference type="EMBL" id="QND43500.1"/>
    </source>
</evidence>
<accession>A0A7G6RML8</accession>
<evidence type="ECO:0000313" key="2">
    <source>
        <dbReference type="Proteomes" id="UP000515518"/>
    </source>
</evidence>
<sequence>MYRQNKPEVSVIGYDALTRDKGQRLADATATLQRWNVTDFSALDALTASERLYMWQRDRLLKQAMRSPRFL</sequence>
<gene>
    <name evidence="1" type="ORF">HB770_27110</name>
</gene>
<name>A0A7G6RML8_RHILV</name>
<organism evidence="1 2">
    <name type="scientific">Rhizobium leguminosarum bv. viciae</name>
    <dbReference type="NCBI Taxonomy" id="387"/>
    <lineage>
        <taxon>Bacteria</taxon>
        <taxon>Pseudomonadati</taxon>
        <taxon>Pseudomonadota</taxon>
        <taxon>Alphaproteobacteria</taxon>
        <taxon>Hyphomicrobiales</taxon>
        <taxon>Rhizobiaceae</taxon>
        <taxon>Rhizobium/Agrobacterium group</taxon>
        <taxon>Rhizobium</taxon>
    </lineage>
</organism>
<protein>
    <submittedName>
        <fullName evidence="1">Uncharacterized protein</fullName>
    </submittedName>
</protein>
<proteinExistence type="predicted"/>
<dbReference type="Proteomes" id="UP000515518">
    <property type="component" value="Plasmid p_2"/>
</dbReference>
<dbReference type="EMBL" id="CP050550">
    <property type="protein sequence ID" value="QND43500.1"/>
    <property type="molecule type" value="Genomic_DNA"/>
</dbReference>
<keyword evidence="1" id="KW-0614">Plasmid</keyword>
<dbReference type="AlphaFoldDB" id="A0A7G6RML8"/>
<reference evidence="2" key="1">
    <citation type="journal article" date="2020" name="Mol. Plant Microbe">
        <title>Rhizobial microsymbionts of the narrowly endemic Oxytropis species growing in Kamchatka are characterized by significant genetic diversity and possess a set of genes that are associated with T3SS and T6SS secretion systems and can affect the development of symbiosis.</title>
        <authorList>
            <person name="Safronova V."/>
            <person name="Guro P."/>
            <person name="Sazanova A."/>
            <person name="Kuznetsova I."/>
            <person name="Belimov A."/>
            <person name="Yakubov V."/>
            <person name="Chirak E."/>
            <person name="Afonin A."/>
            <person name="Gogolev Y."/>
            <person name="Andronov E."/>
            <person name="Tikhonovich I."/>
        </authorList>
    </citation>
    <scope>NUCLEOTIDE SEQUENCE [LARGE SCALE GENOMIC DNA]</scope>
    <source>
        <strain evidence="2">RCAM0610</strain>
        <plasmid evidence="2">p_2</plasmid>
    </source>
</reference>
<geneLocation type="plasmid" evidence="1 2">
    <name>p_2</name>
</geneLocation>